<name>A0A0P9EEF1_RHOGW</name>
<feature type="compositionally biased region" description="Low complexity" evidence="6">
    <location>
        <begin position="417"/>
        <end position="456"/>
    </location>
</feature>
<dbReference type="GeneID" id="28978762"/>
<evidence type="ECO:0000256" key="3">
    <source>
        <dbReference type="ARBA" id="ARBA00022771"/>
    </source>
</evidence>
<evidence type="ECO:0000256" key="1">
    <source>
        <dbReference type="ARBA" id="ARBA00022723"/>
    </source>
</evidence>
<dbReference type="GO" id="GO:0045944">
    <property type="term" value="P:positive regulation of transcription by RNA polymerase II"/>
    <property type="evidence" value="ECO:0007669"/>
    <property type="project" value="UniProtKB-ARBA"/>
</dbReference>
<keyword evidence="2" id="KW-0677">Repeat</keyword>
<dbReference type="PANTHER" id="PTHR19818:SF139">
    <property type="entry name" value="PAIR-RULE PROTEIN ODD-PAIRED"/>
    <property type="match status" value="1"/>
</dbReference>
<dbReference type="AlphaFoldDB" id="A0A0P9EEF1"/>
<dbReference type="Proteomes" id="UP000053890">
    <property type="component" value="Unassembled WGS sequence"/>
</dbReference>
<dbReference type="OMA" id="PDSHIAY"/>
<accession>A0A0P9EEF1</accession>
<dbReference type="OrthoDB" id="6077919at2759"/>
<feature type="domain" description="C2H2-type" evidence="7">
    <location>
        <begin position="551"/>
        <end position="575"/>
    </location>
</feature>
<dbReference type="PROSITE" id="PS00028">
    <property type="entry name" value="ZINC_FINGER_C2H2_1"/>
    <property type="match status" value="2"/>
</dbReference>
<dbReference type="PROSITE" id="PS50157">
    <property type="entry name" value="ZINC_FINGER_C2H2_2"/>
    <property type="match status" value="2"/>
</dbReference>
<keyword evidence="9" id="KW-1185">Reference proteome</keyword>
<dbReference type="EMBL" id="KQ474091">
    <property type="protein sequence ID" value="KPV71754.1"/>
    <property type="molecule type" value="Genomic_DNA"/>
</dbReference>
<feature type="region of interest" description="Disordered" evidence="6">
    <location>
        <begin position="1"/>
        <end position="76"/>
    </location>
</feature>
<dbReference type="InterPro" id="IPR013087">
    <property type="entry name" value="Znf_C2H2_type"/>
</dbReference>
<evidence type="ECO:0000313" key="8">
    <source>
        <dbReference type="EMBL" id="KPV71754.1"/>
    </source>
</evidence>
<feature type="compositionally biased region" description="Low complexity" evidence="6">
    <location>
        <begin position="48"/>
        <end position="63"/>
    </location>
</feature>
<dbReference type="RefSeq" id="XP_018267803.1">
    <property type="nucleotide sequence ID" value="XM_018418315.1"/>
</dbReference>
<feature type="region of interest" description="Disordered" evidence="6">
    <location>
        <begin position="378"/>
        <end position="513"/>
    </location>
</feature>
<dbReference type="STRING" id="578459.A0A0P9EEF1"/>
<feature type="region of interest" description="Disordered" evidence="6">
    <location>
        <begin position="139"/>
        <end position="169"/>
    </location>
</feature>
<organism evidence="8 9">
    <name type="scientific">Rhodotorula graminis (strain WP1)</name>
    <dbReference type="NCBI Taxonomy" id="578459"/>
    <lineage>
        <taxon>Eukaryota</taxon>
        <taxon>Fungi</taxon>
        <taxon>Dikarya</taxon>
        <taxon>Basidiomycota</taxon>
        <taxon>Pucciniomycotina</taxon>
        <taxon>Microbotryomycetes</taxon>
        <taxon>Sporidiobolales</taxon>
        <taxon>Sporidiobolaceae</taxon>
        <taxon>Rhodotorula</taxon>
    </lineage>
</organism>
<reference evidence="8 9" key="1">
    <citation type="journal article" date="2015" name="Front. Microbiol.">
        <title>Genome sequence of the plant growth promoting endophytic yeast Rhodotorula graminis WP1.</title>
        <authorList>
            <person name="Firrincieli A."/>
            <person name="Otillar R."/>
            <person name="Salamov A."/>
            <person name="Schmutz J."/>
            <person name="Khan Z."/>
            <person name="Redman R.S."/>
            <person name="Fleck N.D."/>
            <person name="Lindquist E."/>
            <person name="Grigoriev I.V."/>
            <person name="Doty S.L."/>
        </authorList>
    </citation>
    <scope>NUCLEOTIDE SEQUENCE [LARGE SCALE GENOMIC DNA]</scope>
    <source>
        <strain evidence="8 9">WP1</strain>
    </source>
</reference>
<evidence type="ECO:0000259" key="7">
    <source>
        <dbReference type="PROSITE" id="PS50157"/>
    </source>
</evidence>
<evidence type="ECO:0000256" key="5">
    <source>
        <dbReference type="PROSITE-ProRule" id="PRU00042"/>
    </source>
</evidence>
<gene>
    <name evidence="8" type="ORF">RHOBADRAFT_56375</name>
</gene>
<dbReference type="InterPro" id="IPR050329">
    <property type="entry name" value="GLI_C2H2-zinc-finger"/>
</dbReference>
<sequence length="628" mass="66319">MSTRWSALLSSSRPSTTAIPPSHSRASPPPPQSLPRALHHFSERDHVPGQASADSPGPSSDSPVRSARAALSTQPQLWSASTALPWLETSEDGIEGGTIERAVSMGGAGARRAVRTSYGAASEVSARAGSGYTFEPPLDQHHADDGRSAAQEGVDMRQQEEPAGSDIGGEFTFGFDSPVLVATRAVDEHGYDLASPDSHIAYSPAERLEPVSPISPLSGGVEQGRPLGGSYFPSQADYAVPPPSSLYEGPASAPTYTHDSYYPGAASYPPSFAAAPVPLSMAAYQSFAYAQTSASSEHYVSATAYDDGDDGTSGFHGFAPPPPPSSSSAFHPMQHRRISTGGIFPHFYSPPSHTTSTYRYVRAPSPPRSPASLLAANVPFVGPTSPRSGLKPELDDADLPSPPPPVPDESLYGSPMSASSFGSGGLSAWSFGGSPSGDSGADGQPSSSSASGPASRRISRAPDDLDPDYEPSSPPPSSSLAAHPKLHSSSAARPISPITGKPVKKISKRGWPPKDAHKRVFVCEFEGCTKKFGRPSARDTHMRSHTGVKPFTCPIPTCARSFGVFSNLKRHMIVHPTVDFRQVNVHDLPHMRFVQDRPGSVPTPDGGRLEWIEDEDDEVPQQEGAMQE</sequence>
<dbReference type="PANTHER" id="PTHR19818">
    <property type="entry name" value="ZINC FINGER PROTEIN ZIC AND GLI"/>
    <property type="match status" value="1"/>
</dbReference>
<keyword evidence="4" id="KW-0862">Zinc</keyword>
<dbReference type="SUPFAM" id="SSF57667">
    <property type="entry name" value="beta-beta-alpha zinc fingers"/>
    <property type="match status" value="2"/>
</dbReference>
<dbReference type="GO" id="GO:0008270">
    <property type="term" value="F:zinc ion binding"/>
    <property type="evidence" value="ECO:0007669"/>
    <property type="project" value="UniProtKB-KW"/>
</dbReference>
<keyword evidence="1" id="KW-0479">Metal-binding</keyword>
<dbReference type="GO" id="GO:0000978">
    <property type="term" value="F:RNA polymerase II cis-regulatory region sequence-specific DNA binding"/>
    <property type="evidence" value="ECO:0007669"/>
    <property type="project" value="TreeGrafter"/>
</dbReference>
<keyword evidence="3 5" id="KW-0863">Zinc-finger</keyword>
<feature type="region of interest" description="Disordered" evidence="6">
    <location>
        <begin position="596"/>
        <end position="628"/>
    </location>
</feature>
<dbReference type="SMART" id="SM00355">
    <property type="entry name" value="ZnF_C2H2"/>
    <property type="match status" value="2"/>
</dbReference>
<evidence type="ECO:0000256" key="4">
    <source>
        <dbReference type="ARBA" id="ARBA00022833"/>
    </source>
</evidence>
<dbReference type="Pfam" id="PF00096">
    <property type="entry name" value="zf-C2H2"/>
    <property type="match status" value="1"/>
</dbReference>
<dbReference type="GO" id="GO:0000981">
    <property type="term" value="F:DNA-binding transcription factor activity, RNA polymerase II-specific"/>
    <property type="evidence" value="ECO:0007669"/>
    <property type="project" value="TreeGrafter"/>
</dbReference>
<protein>
    <recommendedName>
        <fullName evidence="7">C2H2-type domain-containing protein</fullName>
    </recommendedName>
</protein>
<dbReference type="InterPro" id="IPR036236">
    <property type="entry name" value="Znf_C2H2_sf"/>
</dbReference>
<feature type="compositionally biased region" description="Polar residues" evidence="6">
    <location>
        <begin position="1"/>
        <end position="19"/>
    </location>
</feature>
<feature type="domain" description="C2H2-type" evidence="7">
    <location>
        <begin position="521"/>
        <end position="550"/>
    </location>
</feature>
<evidence type="ECO:0000256" key="6">
    <source>
        <dbReference type="SAM" id="MobiDB-lite"/>
    </source>
</evidence>
<evidence type="ECO:0000313" key="9">
    <source>
        <dbReference type="Proteomes" id="UP000053890"/>
    </source>
</evidence>
<proteinExistence type="predicted"/>
<dbReference type="Gene3D" id="3.30.160.60">
    <property type="entry name" value="Classic Zinc Finger"/>
    <property type="match status" value="2"/>
</dbReference>
<dbReference type="GO" id="GO:0005634">
    <property type="term" value="C:nucleus"/>
    <property type="evidence" value="ECO:0007669"/>
    <property type="project" value="UniProtKB-ARBA"/>
</dbReference>
<evidence type="ECO:0000256" key="2">
    <source>
        <dbReference type="ARBA" id="ARBA00022737"/>
    </source>
</evidence>